<dbReference type="EMBL" id="MLAK01000890">
    <property type="protein sequence ID" value="OHT01921.1"/>
    <property type="molecule type" value="Genomic_DNA"/>
</dbReference>
<dbReference type="GeneID" id="94842478"/>
<evidence type="ECO:0000256" key="3">
    <source>
        <dbReference type="SAM" id="Coils"/>
    </source>
</evidence>
<sequence length="1241" mass="138267">MTNQFSENWTRTQFNRDFHNADQDYVVIALRNLLEHLEKVEIFEEEEDYLKTVFINEITSRLCDKMADIVGLVFKIIVSLTVKLPLKIVPYLFEAVFQIVSKQDIEFRTQLLAVFEEAISCAVDCPTERQKVITEYLVPKLTQYIRAPMFPEILVFSLDLLTTTVETLPNSLDERRIDDLENIIKELAKKSNSAQSDTLESTIQSLATLAKVWSTLVNNDKFEKFLEFLDQLDNKDAALSIVCGIIIHRPQLFTPERRSKYADQVFEHLNNDSPNGNADYENENEDNFEEISLSYVNHTTEYLNTLTSLVNAYGEGMDEEALNPYISQAFYFLTFGAQTDNLGNNEENEIEADVDFDSDIEAPDSEGDVEVVASDGSWKIRKAAMALSTSLINEQPDLFYESLIYVDAECDNPSLIDVLIKDSDEGAQTDAMALLKVVIHAYRSKIDSKIVDNWTNSLISQILPGKIRNVPLFIDTLTYIISELRKMPLIETTLHAIECIKRVFAESPTTTEYPTFSFISSLLQYADNANIVKPVVSLIREAHKDSNSQAIPASLVIVSKVYLFYRRESQKKSKEISQDKGIAKVLDELNTSVLSISEFGGERTVYAIPSLAVFTVCCASLPSVGKSVEKIVRFFDNQAAVKSAAAAIALISASESAKQLSSFASELLTKLHQNLTNVDSSVIYRCLWAIRLMLHKKLIHSADCQPLIPQLIDIVSTGDNNARLLSLKVLIRINPNGCNAKSLLNFEASLTSLHLSEEVVFAIAELVETSAKSLDKVKPLVDALIKKGNLLKESNMISNVSTIVGVAGGSNNDYGRSLVSSFAKEIESSNQRFALRCIGEIGSFLDLSKDTALVDRIFQLVKSSDRETFTSAAECVGLMTVGSPSSLLSKLIKNATECDLKSHVTPWLFAISALVKKINNRKGKVLKEFAGSISQISNFLLENADEQKETAQIVAQCLAGLVGINKEYADTLIKKALPVTIRALTFYFEQFADKKTILAILPKISQVYDSSKPLLCESILSCVKVALVNKKLAHKVMDQFQMCLKSLELQPSHMVTQHYGTTMQTVDIGKGLRSSAVDCLSLFFRHASDMFEVRDLLEALLYTLENETAVDVTSKALTLLTEMASSPHGSTLMKESIVEITEVMKPLEVRIFTMVPPQPELQATLIKLVVALRVATKKAKDKKLEAIYAKHRNHEMAQKIEAQYAFSAVDSFSNIVSFQPGYASLTLMEELHPEAASIFAN</sequence>
<keyword evidence="5" id="KW-1185">Reference proteome</keyword>
<proteinExistence type="predicted"/>
<dbReference type="GO" id="GO:0010265">
    <property type="term" value="P:SCF complex assembly"/>
    <property type="evidence" value="ECO:0007669"/>
    <property type="project" value="InterPro"/>
</dbReference>
<evidence type="ECO:0008006" key="6">
    <source>
        <dbReference type="Google" id="ProtNLM"/>
    </source>
</evidence>
<dbReference type="SUPFAM" id="SSF48371">
    <property type="entry name" value="ARM repeat"/>
    <property type="match status" value="1"/>
</dbReference>
<evidence type="ECO:0000313" key="5">
    <source>
        <dbReference type="Proteomes" id="UP000179807"/>
    </source>
</evidence>
<dbReference type="VEuPathDB" id="TrichDB:TRFO_31165"/>
<protein>
    <recommendedName>
        <fullName evidence="6">TATA-binding protein interacting (TIP20) domain-containing protein</fullName>
    </recommendedName>
</protein>
<dbReference type="InterPro" id="IPR016024">
    <property type="entry name" value="ARM-type_fold"/>
</dbReference>
<dbReference type="Gene3D" id="1.25.10.10">
    <property type="entry name" value="Leucine-rich Repeat Variant"/>
    <property type="match status" value="1"/>
</dbReference>
<dbReference type="RefSeq" id="XP_068355057.1">
    <property type="nucleotide sequence ID" value="XM_068507774.1"/>
</dbReference>
<organism evidence="4 5">
    <name type="scientific">Tritrichomonas foetus</name>
    <dbReference type="NCBI Taxonomy" id="1144522"/>
    <lineage>
        <taxon>Eukaryota</taxon>
        <taxon>Metamonada</taxon>
        <taxon>Parabasalia</taxon>
        <taxon>Tritrichomonadida</taxon>
        <taxon>Tritrichomonadidae</taxon>
        <taxon>Tritrichomonas</taxon>
    </lineage>
</organism>
<dbReference type="Proteomes" id="UP000179807">
    <property type="component" value="Unassembled WGS sequence"/>
</dbReference>
<keyword evidence="2" id="KW-0833">Ubl conjugation pathway</keyword>
<dbReference type="AlphaFoldDB" id="A0A1J4JS33"/>
<dbReference type="InterPro" id="IPR011989">
    <property type="entry name" value="ARM-like"/>
</dbReference>
<keyword evidence="1" id="KW-0677">Repeat</keyword>
<evidence type="ECO:0000313" key="4">
    <source>
        <dbReference type="EMBL" id="OHT01921.1"/>
    </source>
</evidence>
<evidence type="ECO:0000256" key="2">
    <source>
        <dbReference type="ARBA" id="ARBA00022786"/>
    </source>
</evidence>
<accession>A0A1J4JS33</accession>
<feature type="coiled-coil region" evidence="3">
    <location>
        <begin position="170"/>
        <end position="197"/>
    </location>
</feature>
<reference evidence="4" key="1">
    <citation type="submission" date="2016-10" db="EMBL/GenBank/DDBJ databases">
        <authorList>
            <person name="Benchimol M."/>
            <person name="Almeida L.G."/>
            <person name="Vasconcelos A.T."/>
            <person name="Perreira-Neves A."/>
            <person name="Rosa I.A."/>
            <person name="Tasca T."/>
            <person name="Bogo M.R."/>
            <person name="de Souza W."/>
        </authorList>
    </citation>
    <scope>NUCLEOTIDE SEQUENCE [LARGE SCALE GENOMIC DNA]</scope>
    <source>
        <strain evidence="4">K</strain>
    </source>
</reference>
<evidence type="ECO:0000256" key="1">
    <source>
        <dbReference type="ARBA" id="ARBA00022737"/>
    </source>
</evidence>
<keyword evidence="3" id="KW-0175">Coiled coil</keyword>
<name>A0A1J4JS33_9EUKA</name>
<dbReference type="InterPro" id="IPR039852">
    <property type="entry name" value="CAND1/CAND2"/>
</dbReference>
<dbReference type="PANTHER" id="PTHR12696">
    <property type="entry name" value="TIP120"/>
    <property type="match status" value="1"/>
</dbReference>
<comment type="caution">
    <text evidence="4">The sequence shown here is derived from an EMBL/GenBank/DDBJ whole genome shotgun (WGS) entry which is preliminary data.</text>
</comment>
<gene>
    <name evidence="4" type="ORF">TRFO_31165</name>
</gene>